<protein>
    <submittedName>
        <fullName evidence="2">Alpha/beta hydrolase</fullName>
    </submittedName>
</protein>
<comment type="caution">
    <text evidence="2">The sequence shown here is derived from an EMBL/GenBank/DDBJ whole genome shotgun (WGS) entry which is preliminary data.</text>
</comment>
<evidence type="ECO:0000313" key="3">
    <source>
        <dbReference type="Proteomes" id="UP001589810"/>
    </source>
</evidence>
<dbReference type="RefSeq" id="WP_273939342.1">
    <property type="nucleotide sequence ID" value="NZ_CP097263.1"/>
</dbReference>
<dbReference type="SUPFAM" id="SSF53474">
    <property type="entry name" value="alpha/beta-Hydrolases"/>
    <property type="match status" value="1"/>
</dbReference>
<gene>
    <name evidence="2" type="ORF">ACFFH7_03585</name>
</gene>
<feature type="domain" description="AB hydrolase-1" evidence="1">
    <location>
        <begin position="3"/>
        <end position="207"/>
    </location>
</feature>
<proteinExistence type="predicted"/>
<accession>A0ABV6MJS7</accession>
<keyword evidence="2" id="KW-0378">Hydrolase</keyword>
<dbReference type="InterPro" id="IPR029058">
    <property type="entry name" value="AB_hydrolase_fold"/>
</dbReference>
<name>A0ABV6MJS7_9PSEU</name>
<dbReference type="InterPro" id="IPR052897">
    <property type="entry name" value="Sec-Metab_Biosynth_Hydrolase"/>
</dbReference>
<dbReference type="PANTHER" id="PTHR37017:SF11">
    <property type="entry name" value="ESTERASE_LIPASE_THIOESTERASE DOMAIN-CONTAINING PROTEIN"/>
    <property type="match status" value="1"/>
</dbReference>
<dbReference type="InterPro" id="IPR000073">
    <property type="entry name" value="AB_hydrolase_1"/>
</dbReference>
<sequence length="221" mass="23448">MTFLLVHGAWHGSWCWEQVASRLAASGAAVRTVDLPSAGTPAGLHDDARAVRAAIDSLDGPVTVVAHSYGGQPVTEAAAGVDHIVYVAAFQLDEGDSVLGAIGGQPPSWWKVDGDFVTPLTPAEVFFNDIPDSADAVARLRPQSYASFTEPLAAAAWKTVPSTYVLCDKDNAIPVFAQEAMSQRSSRVERLSAGHSPFLSRPDELVRILLESRTAAVRDPG</sequence>
<dbReference type="Proteomes" id="UP001589810">
    <property type="component" value="Unassembled WGS sequence"/>
</dbReference>
<evidence type="ECO:0000313" key="2">
    <source>
        <dbReference type="EMBL" id="MFC0540546.1"/>
    </source>
</evidence>
<dbReference type="PANTHER" id="PTHR37017">
    <property type="entry name" value="AB HYDROLASE-1 DOMAIN-CONTAINING PROTEIN-RELATED"/>
    <property type="match status" value="1"/>
</dbReference>
<dbReference type="EMBL" id="JBHLUD010000001">
    <property type="protein sequence ID" value="MFC0540546.1"/>
    <property type="molecule type" value="Genomic_DNA"/>
</dbReference>
<evidence type="ECO:0000259" key="1">
    <source>
        <dbReference type="Pfam" id="PF12697"/>
    </source>
</evidence>
<keyword evidence="3" id="KW-1185">Reference proteome</keyword>
<dbReference type="Pfam" id="PF12697">
    <property type="entry name" value="Abhydrolase_6"/>
    <property type="match status" value="1"/>
</dbReference>
<dbReference type="Gene3D" id="3.40.50.1820">
    <property type="entry name" value="alpha/beta hydrolase"/>
    <property type="match status" value="1"/>
</dbReference>
<dbReference type="GO" id="GO:0016787">
    <property type="term" value="F:hydrolase activity"/>
    <property type="evidence" value="ECO:0007669"/>
    <property type="project" value="UniProtKB-KW"/>
</dbReference>
<reference evidence="2 3" key="1">
    <citation type="submission" date="2024-09" db="EMBL/GenBank/DDBJ databases">
        <authorList>
            <person name="Sun Q."/>
            <person name="Mori K."/>
        </authorList>
    </citation>
    <scope>NUCLEOTIDE SEQUENCE [LARGE SCALE GENOMIC DNA]</scope>
    <source>
        <strain evidence="2 3">TBRC 1432</strain>
    </source>
</reference>
<organism evidence="2 3">
    <name type="scientific">Kutzneria chonburiensis</name>
    <dbReference type="NCBI Taxonomy" id="1483604"/>
    <lineage>
        <taxon>Bacteria</taxon>
        <taxon>Bacillati</taxon>
        <taxon>Actinomycetota</taxon>
        <taxon>Actinomycetes</taxon>
        <taxon>Pseudonocardiales</taxon>
        <taxon>Pseudonocardiaceae</taxon>
        <taxon>Kutzneria</taxon>
    </lineage>
</organism>